<name>A0A0N0M941_9HYPH</name>
<comment type="subcellular location">
    <subcellularLocation>
        <location evidence="1">Membrane</location>
        <topology evidence="1">Multi-pass membrane protein</topology>
    </subcellularLocation>
</comment>
<comment type="similarity">
    <text evidence="2">Belongs to the autoinducer-2 exporter (AI-2E) (TC 2.A.86) family.</text>
</comment>
<feature type="transmembrane region" description="Helical" evidence="6">
    <location>
        <begin position="306"/>
        <end position="337"/>
    </location>
</feature>
<keyword evidence="5 6" id="KW-0472">Membrane</keyword>
<protein>
    <submittedName>
        <fullName evidence="7">Membrane protein</fullName>
    </submittedName>
</protein>
<feature type="transmembrane region" description="Helical" evidence="6">
    <location>
        <begin position="212"/>
        <end position="239"/>
    </location>
</feature>
<evidence type="ECO:0000256" key="5">
    <source>
        <dbReference type="ARBA" id="ARBA00023136"/>
    </source>
</evidence>
<accession>A0A0N0M941</accession>
<feature type="transmembrane region" description="Helical" evidence="6">
    <location>
        <begin position="7"/>
        <end position="23"/>
    </location>
</feature>
<dbReference type="GO" id="GO:0055085">
    <property type="term" value="P:transmembrane transport"/>
    <property type="evidence" value="ECO:0007669"/>
    <property type="project" value="TreeGrafter"/>
</dbReference>
<dbReference type="PATRIC" id="fig|1526658.3.peg.1654"/>
<feature type="transmembrane region" description="Helical" evidence="6">
    <location>
        <begin position="57"/>
        <end position="81"/>
    </location>
</feature>
<evidence type="ECO:0000256" key="1">
    <source>
        <dbReference type="ARBA" id="ARBA00004141"/>
    </source>
</evidence>
<evidence type="ECO:0000256" key="4">
    <source>
        <dbReference type="ARBA" id="ARBA00022989"/>
    </source>
</evidence>
<keyword evidence="3 6" id="KW-0812">Transmembrane</keyword>
<dbReference type="EMBL" id="LGSZ01000060">
    <property type="protein sequence ID" value="KPH77334.1"/>
    <property type="molecule type" value="Genomic_DNA"/>
</dbReference>
<evidence type="ECO:0000256" key="3">
    <source>
        <dbReference type="ARBA" id="ARBA00022692"/>
    </source>
</evidence>
<evidence type="ECO:0000313" key="8">
    <source>
        <dbReference type="Proteomes" id="UP000037822"/>
    </source>
</evidence>
<evidence type="ECO:0000313" key="7">
    <source>
        <dbReference type="EMBL" id="KPH77334.1"/>
    </source>
</evidence>
<dbReference type="Proteomes" id="UP000037822">
    <property type="component" value="Unassembled WGS sequence"/>
</dbReference>
<gene>
    <name evidence="7" type="ORF">AE618_22535</name>
</gene>
<keyword evidence="4 6" id="KW-1133">Transmembrane helix</keyword>
<dbReference type="InterPro" id="IPR002549">
    <property type="entry name" value="AI-2E-like"/>
</dbReference>
<comment type="caution">
    <text evidence="7">The sequence shown here is derived from an EMBL/GenBank/DDBJ whole genome shotgun (WGS) entry which is preliminary data.</text>
</comment>
<dbReference type="Pfam" id="PF01594">
    <property type="entry name" value="AI-2E_transport"/>
    <property type="match status" value="1"/>
</dbReference>
<dbReference type="GO" id="GO:0016020">
    <property type="term" value="C:membrane"/>
    <property type="evidence" value="ECO:0007669"/>
    <property type="project" value="UniProtKB-SubCell"/>
</dbReference>
<feature type="transmembrane region" description="Helical" evidence="6">
    <location>
        <begin position="145"/>
        <end position="171"/>
    </location>
</feature>
<keyword evidence="8" id="KW-1185">Reference proteome</keyword>
<evidence type="ECO:0000256" key="6">
    <source>
        <dbReference type="SAM" id="Phobius"/>
    </source>
</evidence>
<dbReference type="OrthoDB" id="5792512at2"/>
<reference evidence="7 8" key="1">
    <citation type="submission" date="2015-07" db="EMBL/GenBank/DDBJ databases">
        <title>Whole genome sequencing of Bosea vaviloviae isolated from cave pool.</title>
        <authorList>
            <person name="Tan N.E.H."/>
            <person name="Lee Y.P."/>
            <person name="Gan H.M."/>
            <person name="Barton H."/>
            <person name="Savka M.A."/>
        </authorList>
    </citation>
    <scope>NUCLEOTIDE SEQUENCE [LARGE SCALE GENOMIC DNA]</scope>
    <source>
        <strain evidence="7 8">SD260</strain>
    </source>
</reference>
<proteinExistence type="inferred from homology"/>
<evidence type="ECO:0000256" key="2">
    <source>
        <dbReference type="ARBA" id="ARBA00009773"/>
    </source>
</evidence>
<organism evidence="7 8">
    <name type="scientific">Bosea vaviloviae</name>
    <dbReference type="NCBI Taxonomy" id="1526658"/>
    <lineage>
        <taxon>Bacteria</taxon>
        <taxon>Pseudomonadati</taxon>
        <taxon>Pseudomonadota</taxon>
        <taxon>Alphaproteobacteria</taxon>
        <taxon>Hyphomicrobiales</taxon>
        <taxon>Boseaceae</taxon>
        <taxon>Bosea</taxon>
    </lineage>
</organism>
<sequence>MTLQRQIGFWLISLVVFVLFLVVLRDVLLPFIAALALAYLLDPLADRLERMGMSRLAATIAILFVFLLIFVLALVLLAPLLGQQLAGLVARLPADAAKLQALVLEQGGPWLERFGGTSLTEEAKSSLGDLVGQATKWVGSVLQSLWTGGTAIIGVFSLLVLTPVIAFYLLVDWDRMCATVDSWLPLDHRETIRGLLHEMDVAIAGFLRGQALVCLLLGIFYAVGLSILGVNFGALIGIISGFLSFIPYVGSLTGLVLSVGVAIVQFWPDWTWPLATLAVFAAGQFLEGNIFQPKFVGDSIGVHPVWLMFALLAFGSLFGFVGLLLAVPLAAVIGVLCRFALRQYLASNIYHGGDAARAAQVQARIGSDA</sequence>
<dbReference type="PANTHER" id="PTHR21716">
    <property type="entry name" value="TRANSMEMBRANE PROTEIN"/>
    <property type="match status" value="1"/>
</dbReference>
<feature type="transmembrane region" description="Helical" evidence="6">
    <location>
        <begin position="245"/>
        <end position="263"/>
    </location>
</feature>
<dbReference type="PANTHER" id="PTHR21716:SF64">
    <property type="entry name" value="AI-2 TRANSPORT PROTEIN TQSA"/>
    <property type="match status" value="1"/>
</dbReference>
<dbReference type="RefSeq" id="WP_054211310.1">
    <property type="nucleotide sequence ID" value="NZ_LGSZ01000060.1"/>
</dbReference>
<dbReference type="AlphaFoldDB" id="A0A0N0M941"/>